<dbReference type="Proteomes" id="UP001310890">
    <property type="component" value="Unassembled WGS sequence"/>
</dbReference>
<feature type="region of interest" description="Disordered" evidence="7">
    <location>
        <begin position="140"/>
        <end position="161"/>
    </location>
</feature>
<dbReference type="GO" id="GO:0005634">
    <property type="term" value="C:nucleus"/>
    <property type="evidence" value="ECO:0007669"/>
    <property type="project" value="UniProtKB-SubCell"/>
</dbReference>
<sequence>MSNMGASAMVPQPYHQAPAPLPPNTYGAYYGPQSMPMQPPMQVRTTPPATAAPRIPLTRSGDNGQYRFTLEVAQQPQRARMCGFGDKDRRPITPPPCIRLLIHDLETGKEVDGDQIDGSFFVLQVDLWNENADREVNVVRASSSTPSASISTATTTSYPPVPERQTIMTYQPHPGYPLNPQYTALPVNQQHTMFTRNLIGSLTVSAARLTDDKNSTAWWFVLQDLSVRTEGKFRLRMNFIDVGALSGGLQRGRAPVLAHVFSDEFQVFSAKKFPGVIESTALSKCFAHQGIKIPIRKDASKEGKEDDEEDY</sequence>
<keyword evidence="5" id="KW-0539">Nucleus</keyword>
<evidence type="ECO:0000256" key="5">
    <source>
        <dbReference type="ARBA" id="ARBA00023242"/>
    </source>
</evidence>
<dbReference type="InterPro" id="IPR038491">
    <property type="entry name" value="Velvet_dom_sf"/>
</dbReference>
<evidence type="ECO:0000256" key="2">
    <source>
        <dbReference type="ARBA" id="ARBA00022969"/>
    </source>
</evidence>
<reference evidence="9" key="1">
    <citation type="submission" date="2023-08" db="EMBL/GenBank/DDBJ databases">
        <title>Black Yeasts Isolated from many extreme environments.</title>
        <authorList>
            <person name="Coleine C."/>
            <person name="Stajich J.E."/>
            <person name="Selbmann L."/>
        </authorList>
    </citation>
    <scope>NUCLEOTIDE SEQUENCE</scope>
    <source>
        <strain evidence="9">CCFEE 5401</strain>
    </source>
</reference>
<evidence type="ECO:0000313" key="10">
    <source>
        <dbReference type="Proteomes" id="UP001310890"/>
    </source>
</evidence>
<evidence type="ECO:0000256" key="4">
    <source>
        <dbReference type="ARBA" id="ARBA00023163"/>
    </source>
</evidence>
<accession>A0AAN7YNG7</accession>
<dbReference type="PROSITE" id="PS51821">
    <property type="entry name" value="VELVET"/>
    <property type="match status" value="1"/>
</dbReference>
<dbReference type="PANTHER" id="PTHR33572:SF3">
    <property type="entry name" value="VELVET COMPLEX SUBUNIT B"/>
    <property type="match status" value="1"/>
</dbReference>
<evidence type="ECO:0000256" key="6">
    <source>
        <dbReference type="ARBA" id="ARBA00038045"/>
    </source>
</evidence>
<comment type="subcellular location">
    <subcellularLocation>
        <location evidence="1">Nucleus</location>
    </subcellularLocation>
</comment>
<dbReference type="Gene3D" id="2.60.40.3960">
    <property type="entry name" value="Velvet domain"/>
    <property type="match status" value="1"/>
</dbReference>
<keyword evidence="4" id="KW-0804">Transcription</keyword>
<keyword evidence="3" id="KW-0805">Transcription regulation</keyword>
<evidence type="ECO:0000256" key="3">
    <source>
        <dbReference type="ARBA" id="ARBA00023015"/>
    </source>
</evidence>
<dbReference type="InterPro" id="IPR037525">
    <property type="entry name" value="Velvet_dom"/>
</dbReference>
<dbReference type="PANTHER" id="PTHR33572">
    <property type="entry name" value="SPORE DEVELOPMENT REGULATOR VOSA"/>
    <property type="match status" value="1"/>
</dbReference>
<name>A0AAN7YNG7_9PEZI</name>
<comment type="caution">
    <text evidence="9">The sequence shown here is derived from an EMBL/GenBank/DDBJ whole genome shotgun (WGS) entry which is preliminary data.</text>
</comment>
<evidence type="ECO:0000313" key="9">
    <source>
        <dbReference type="EMBL" id="KAK5110855.1"/>
    </source>
</evidence>
<comment type="similarity">
    <text evidence="6">Belongs to the velvet family. VelB subfamily.</text>
</comment>
<organism evidence="9 10">
    <name type="scientific">Meristemomyces frigidus</name>
    <dbReference type="NCBI Taxonomy" id="1508187"/>
    <lineage>
        <taxon>Eukaryota</taxon>
        <taxon>Fungi</taxon>
        <taxon>Dikarya</taxon>
        <taxon>Ascomycota</taxon>
        <taxon>Pezizomycotina</taxon>
        <taxon>Dothideomycetes</taxon>
        <taxon>Dothideomycetidae</taxon>
        <taxon>Mycosphaerellales</taxon>
        <taxon>Teratosphaeriaceae</taxon>
        <taxon>Meristemomyces</taxon>
    </lineage>
</organism>
<feature type="compositionally biased region" description="Low complexity" evidence="7">
    <location>
        <begin position="141"/>
        <end position="157"/>
    </location>
</feature>
<evidence type="ECO:0000259" key="8">
    <source>
        <dbReference type="PROSITE" id="PS51821"/>
    </source>
</evidence>
<evidence type="ECO:0000256" key="1">
    <source>
        <dbReference type="ARBA" id="ARBA00004123"/>
    </source>
</evidence>
<dbReference type="EMBL" id="JAVRRL010000045">
    <property type="protein sequence ID" value="KAK5110855.1"/>
    <property type="molecule type" value="Genomic_DNA"/>
</dbReference>
<feature type="domain" description="Velvet" evidence="8">
    <location>
        <begin position="63"/>
        <end position="296"/>
    </location>
</feature>
<dbReference type="Pfam" id="PF11754">
    <property type="entry name" value="Velvet"/>
    <property type="match status" value="1"/>
</dbReference>
<dbReference type="GO" id="GO:0030435">
    <property type="term" value="P:sporulation resulting in formation of a cellular spore"/>
    <property type="evidence" value="ECO:0007669"/>
    <property type="project" value="UniProtKB-KW"/>
</dbReference>
<dbReference type="InterPro" id="IPR021740">
    <property type="entry name" value="Velvet"/>
</dbReference>
<dbReference type="AlphaFoldDB" id="A0AAN7YNG7"/>
<protein>
    <recommendedName>
        <fullName evidence="8">Velvet domain-containing protein</fullName>
    </recommendedName>
</protein>
<proteinExistence type="inferred from homology"/>
<keyword evidence="2" id="KW-0749">Sporulation</keyword>
<gene>
    <name evidence="9" type="ORF">LTR62_005566</name>
</gene>
<evidence type="ECO:0000256" key="7">
    <source>
        <dbReference type="SAM" id="MobiDB-lite"/>
    </source>
</evidence>